<dbReference type="AlphaFoldDB" id="A0A940PTU2"/>
<organism evidence="1 2">
    <name type="scientific">Leucobacter exalbidus</name>
    <dbReference type="NCBI Taxonomy" id="662960"/>
    <lineage>
        <taxon>Bacteria</taxon>
        <taxon>Bacillati</taxon>
        <taxon>Actinomycetota</taxon>
        <taxon>Actinomycetes</taxon>
        <taxon>Micrococcales</taxon>
        <taxon>Microbacteriaceae</taxon>
        <taxon>Leucobacter</taxon>
    </lineage>
</organism>
<sequence length="91" mass="10374">MQISYPEAVEILREYLADRGQTLQLRGHALEDEEHYLVPHFAGVVMGDIEISPVGNSTYFVDKVSGEVTSHLYHYEMAKFDAMTKVKTKLK</sequence>
<accession>A0A940PTU2</accession>
<evidence type="ECO:0000313" key="2">
    <source>
        <dbReference type="Proteomes" id="UP000675163"/>
    </source>
</evidence>
<evidence type="ECO:0000313" key="1">
    <source>
        <dbReference type="EMBL" id="MBP1325164.1"/>
    </source>
</evidence>
<dbReference type="RefSeq" id="WP_209704233.1">
    <property type="nucleotide sequence ID" value="NZ_JAFIDA010000001.1"/>
</dbReference>
<comment type="caution">
    <text evidence="1">The sequence shown here is derived from an EMBL/GenBank/DDBJ whole genome shotgun (WGS) entry which is preliminary data.</text>
</comment>
<dbReference type="Proteomes" id="UP000675163">
    <property type="component" value="Unassembled WGS sequence"/>
</dbReference>
<keyword evidence="2" id="KW-1185">Reference proteome</keyword>
<dbReference type="EMBL" id="JAFIDA010000001">
    <property type="protein sequence ID" value="MBP1325164.1"/>
    <property type="molecule type" value="Genomic_DNA"/>
</dbReference>
<gene>
    <name evidence="1" type="ORF">JOF28_000396</name>
</gene>
<proteinExistence type="predicted"/>
<reference evidence="1" key="1">
    <citation type="submission" date="2021-02" db="EMBL/GenBank/DDBJ databases">
        <title>Sequencing the genomes of 1000 actinobacteria strains.</title>
        <authorList>
            <person name="Klenk H.-P."/>
        </authorList>
    </citation>
    <scope>NUCLEOTIDE SEQUENCE</scope>
    <source>
        <strain evidence="1">DSM 22850</strain>
    </source>
</reference>
<protein>
    <submittedName>
        <fullName evidence="1">Uncharacterized protein</fullName>
    </submittedName>
</protein>
<name>A0A940PTU2_9MICO</name>